<proteinExistence type="predicted"/>
<comment type="caution">
    <text evidence="1">The sequence shown here is derived from an EMBL/GenBank/DDBJ whole genome shotgun (WGS) entry which is preliminary data.</text>
</comment>
<organism evidence="1 2">
    <name type="scientific">Hypoxylon rubiginosum</name>
    <dbReference type="NCBI Taxonomy" id="110542"/>
    <lineage>
        <taxon>Eukaryota</taxon>
        <taxon>Fungi</taxon>
        <taxon>Dikarya</taxon>
        <taxon>Ascomycota</taxon>
        <taxon>Pezizomycotina</taxon>
        <taxon>Sordariomycetes</taxon>
        <taxon>Xylariomycetidae</taxon>
        <taxon>Xylariales</taxon>
        <taxon>Hypoxylaceae</taxon>
        <taxon>Hypoxylon</taxon>
    </lineage>
</organism>
<gene>
    <name evidence="1" type="ORF">F4820DRAFT_394383</name>
</gene>
<protein>
    <submittedName>
        <fullName evidence="1">Uncharacterized protein</fullName>
    </submittedName>
</protein>
<reference evidence="1 2" key="1">
    <citation type="journal article" date="2022" name="New Phytol.">
        <title>Ecological generalism drives hyperdiversity of secondary metabolite gene clusters in xylarialean endophytes.</title>
        <authorList>
            <person name="Franco M.E.E."/>
            <person name="Wisecaver J.H."/>
            <person name="Arnold A.E."/>
            <person name="Ju Y.M."/>
            <person name="Slot J.C."/>
            <person name="Ahrendt S."/>
            <person name="Moore L.P."/>
            <person name="Eastman K.E."/>
            <person name="Scott K."/>
            <person name="Konkel Z."/>
            <person name="Mondo S.J."/>
            <person name="Kuo A."/>
            <person name="Hayes R.D."/>
            <person name="Haridas S."/>
            <person name="Andreopoulos B."/>
            <person name="Riley R."/>
            <person name="LaButti K."/>
            <person name="Pangilinan J."/>
            <person name="Lipzen A."/>
            <person name="Amirebrahimi M."/>
            <person name="Yan J."/>
            <person name="Adam C."/>
            <person name="Keymanesh K."/>
            <person name="Ng V."/>
            <person name="Louie K."/>
            <person name="Northen T."/>
            <person name="Drula E."/>
            <person name="Henrissat B."/>
            <person name="Hsieh H.M."/>
            <person name="Youens-Clark K."/>
            <person name="Lutzoni F."/>
            <person name="Miadlikowska J."/>
            <person name="Eastwood D.C."/>
            <person name="Hamelin R.C."/>
            <person name="Grigoriev I.V."/>
            <person name="U'Ren J.M."/>
        </authorList>
    </citation>
    <scope>NUCLEOTIDE SEQUENCE [LARGE SCALE GENOMIC DNA]</scope>
    <source>
        <strain evidence="1 2">CBS 119005</strain>
    </source>
</reference>
<accession>A0ACB9YVD2</accession>
<dbReference type="Proteomes" id="UP001497700">
    <property type="component" value="Unassembled WGS sequence"/>
</dbReference>
<evidence type="ECO:0000313" key="2">
    <source>
        <dbReference type="Proteomes" id="UP001497700"/>
    </source>
</evidence>
<evidence type="ECO:0000313" key="1">
    <source>
        <dbReference type="EMBL" id="KAI4862949.1"/>
    </source>
</evidence>
<sequence length="178" mass="19853">MASHGSVVSCRFGSCSVCGRVWACVGVCGRVGEPHPFSRQPCGRHLICSYQKNLPAPTRFAFVGRPPSSTCVLHLRLRRRRRTQQKGDHHGWAIDESRQVNAGPFISYQDPEICRPGVLVYSYTAHCFSTRPTNPKLFQGPHSYLDMGLGSNTMRIQHQRSVGAIRFVDLASSWTIPV</sequence>
<dbReference type="EMBL" id="MU393515">
    <property type="protein sequence ID" value="KAI4862949.1"/>
    <property type="molecule type" value="Genomic_DNA"/>
</dbReference>
<keyword evidence="2" id="KW-1185">Reference proteome</keyword>
<name>A0ACB9YVD2_9PEZI</name>